<evidence type="ECO:0000313" key="3">
    <source>
        <dbReference type="EMBL" id="KAK7276934.1"/>
    </source>
</evidence>
<sequence>MSFQPKPEPGCPPFSCSTTIENLDEMSIFQLVWILRQSFFKHQFDSVEKVLEARDQSLKAEIASLKEMVEVERREKLQAEEEVRKREEMCQEGKKARELYENLLKEVKISNNGLVDRNAVKELRDENDELSAENYKLRKLRKQWLDDSVAVGDLIVKVGNLEGELEVSKKNHEDDKIALNELRRRNDELEEVFKSEKCAVNELKAENKRLLNDNRRLVALAKSKEEKYLELNDMLKEIEDNVRLLKMEEEEELDEKDARGCNAGSDTLQRNGNSLGAGIVQCESKVNKDAQGASGKEILCFASIVAIDVTGRSGLEPDDLIVISDEDGDDNDNDDHTHNRQHIRFSTKRLTRKISVPDISSSSSDTASNCSKKRKRG</sequence>
<proteinExistence type="predicted"/>
<accession>A0AAN9FJR2</accession>
<dbReference type="EMBL" id="JAYWIO010000003">
    <property type="protein sequence ID" value="KAK7276934.1"/>
    <property type="molecule type" value="Genomic_DNA"/>
</dbReference>
<evidence type="ECO:0000256" key="2">
    <source>
        <dbReference type="SAM" id="MobiDB-lite"/>
    </source>
</evidence>
<evidence type="ECO:0000313" key="4">
    <source>
        <dbReference type="Proteomes" id="UP001372338"/>
    </source>
</evidence>
<name>A0AAN9FJR2_CROPI</name>
<feature type="coiled-coil region" evidence="1">
    <location>
        <begin position="172"/>
        <end position="255"/>
    </location>
</feature>
<organism evidence="3 4">
    <name type="scientific">Crotalaria pallida</name>
    <name type="common">Smooth rattlebox</name>
    <name type="synonym">Crotalaria striata</name>
    <dbReference type="NCBI Taxonomy" id="3830"/>
    <lineage>
        <taxon>Eukaryota</taxon>
        <taxon>Viridiplantae</taxon>
        <taxon>Streptophyta</taxon>
        <taxon>Embryophyta</taxon>
        <taxon>Tracheophyta</taxon>
        <taxon>Spermatophyta</taxon>
        <taxon>Magnoliopsida</taxon>
        <taxon>eudicotyledons</taxon>
        <taxon>Gunneridae</taxon>
        <taxon>Pentapetalae</taxon>
        <taxon>rosids</taxon>
        <taxon>fabids</taxon>
        <taxon>Fabales</taxon>
        <taxon>Fabaceae</taxon>
        <taxon>Papilionoideae</taxon>
        <taxon>50 kb inversion clade</taxon>
        <taxon>genistoids sensu lato</taxon>
        <taxon>core genistoids</taxon>
        <taxon>Crotalarieae</taxon>
        <taxon>Crotalaria</taxon>
    </lineage>
</organism>
<keyword evidence="1" id="KW-0175">Coiled coil</keyword>
<dbReference type="Proteomes" id="UP001372338">
    <property type="component" value="Unassembled WGS sequence"/>
</dbReference>
<gene>
    <name evidence="3" type="ORF">RIF29_18083</name>
</gene>
<feature type="compositionally biased region" description="Low complexity" evidence="2">
    <location>
        <begin position="356"/>
        <end position="370"/>
    </location>
</feature>
<dbReference type="AlphaFoldDB" id="A0AAN9FJR2"/>
<reference evidence="3 4" key="1">
    <citation type="submission" date="2024-01" db="EMBL/GenBank/DDBJ databases">
        <title>The genomes of 5 underutilized Papilionoideae crops provide insights into root nodulation and disease resistanc.</title>
        <authorList>
            <person name="Yuan L."/>
        </authorList>
    </citation>
    <scope>NUCLEOTIDE SEQUENCE [LARGE SCALE GENOMIC DNA]</scope>
    <source>
        <strain evidence="3">ZHUSHIDOU_FW_LH</strain>
        <tissue evidence="3">Leaf</tissue>
    </source>
</reference>
<feature type="region of interest" description="Disordered" evidence="2">
    <location>
        <begin position="326"/>
        <end position="377"/>
    </location>
</feature>
<protein>
    <submittedName>
        <fullName evidence="3">Uncharacterized protein</fullName>
    </submittedName>
</protein>
<keyword evidence="4" id="KW-1185">Reference proteome</keyword>
<comment type="caution">
    <text evidence="3">The sequence shown here is derived from an EMBL/GenBank/DDBJ whole genome shotgun (WGS) entry which is preliminary data.</text>
</comment>
<feature type="compositionally biased region" description="Basic residues" evidence="2">
    <location>
        <begin position="339"/>
        <end position="352"/>
    </location>
</feature>
<evidence type="ECO:0000256" key="1">
    <source>
        <dbReference type="SAM" id="Coils"/>
    </source>
</evidence>
<feature type="coiled-coil region" evidence="1">
    <location>
        <begin position="55"/>
        <end position="143"/>
    </location>
</feature>